<protein>
    <submittedName>
        <fullName evidence="2">Uncharacterized protein</fullName>
    </submittedName>
</protein>
<organism evidence="2 3">
    <name type="scientific">Stylonychia lemnae</name>
    <name type="common">Ciliate</name>
    <dbReference type="NCBI Taxonomy" id="5949"/>
    <lineage>
        <taxon>Eukaryota</taxon>
        <taxon>Sar</taxon>
        <taxon>Alveolata</taxon>
        <taxon>Ciliophora</taxon>
        <taxon>Intramacronucleata</taxon>
        <taxon>Spirotrichea</taxon>
        <taxon>Stichotrichia</taxon>
        <taxon>Sporadotrichida</taxon>
        <taxon>Oxytrichidae</taxon>
        <taxon>Stylonychinae</taxon>
        <taxon>Stylonychia</taxon>
    </lineage>
</organism>
<feature type="compositionally biased region" description="Polar residues" evidence="1">
    <location>
        <begin position="1"/>
        <end position="14"/>
    </location>
</feature>
<dbReference type="Proteomes" id="UP000039865">
    <property type="component" value="Unassembled WGS sequence"/>
</dbReference>
<sequence>MKRTNNQSIYQISRKSIIQSDNQSQTNSQQRTNRNQQIMMQSISVIQKSRAEIQNRSNSHSQSIRDTMIISQKQQNTADQSATNTNNISLVKVSEQHSENCSLIDEHESSNQAKQLENEISSSESKNSDKENSNIRNNKDINQPLKHITPNPRKSKTKVGLSEQQIKNIRQAPIFKGLSSVLKTSEFNKSPRKNKKLVSNKNGDEDDLNMKEVSTRLSRQFKQIQEKAQNKPLVFTHIDKPNVYHIVGSNSYDESFIQPIMTQNDQCYSVERKQTQFKGQNQQQTSNQSPKMRQNNQYHEGMHSANTKFNAYSQFRQSTDQIQFQHRQPQRPQIMSTSTRVRKNQNIPHSIEYDPHARLNTDGNTYDNTNKYQLQSNPRQLQVSFGSSIVSYNQSLMPQHSPMYSNSNNRSEFQSIVSNQGITNQQSIQGTSNLKTQLSLINEESCKRLHTDPVSYNLQLNNQRSQESLNSNIEQQKILRDFYKNKANSSNPSIVLNQMQMQTLNTDPNNHILTINDFIDFNEINEGIVYVEGGIGLHQKKATPKNTSINQQQQQTSSRQASSNRATSSLVQKARQYNNQYLNQEPIYQNQGYIDMSKNSQNKVSKFDKQHAEAISGVYYNQRQNPQIQTTQISGISTAPDCQPHVYQQQISSNISKQKLNKNQNLIYCETEPAYNNQRRVQSNVRRDNQYLMHQRPPLNPNERYIEALKKMMKSGKNHIDPNSSGSDTENEENEFILGQKIFFTEGGRTNKVKQYNIEFIHLQNSKQLLAAAQIKKRSKEEEEISKQNKCIIF</sequence>
<dbReference type="AlphaFoldDB" id="A0A078A9M2"/>
<feature type="region of interest" description="Disordered" evidence="1">
    <location>
        <begin position="541"/>
        <end position="570"/>
    </location>
</feature>
<name>A0A078A9M2_STYLE</name>
<feature type="region of interest" description="Disordered" evidence="1">
    <location>
        <begin position="1"/>
        <end position="35"/>
    </location>
</feature>
<feature type="region of interest" description="Disordered" evidence="1">
    <location>
        <begin position="105"/>
        <end position="159"/>
    </location>
</feature>
<keyword evidence="3" id="KW-1185">Reference proteome</keyword>
<evidence type="ECO:0000313" key="3">
    <source>
        <dbReference type="Proteomes" id="UP000039865"/>
    </source>
</evidence>
<dbReference type="EMBL" id="CCKQ01006207">
    <property type="protein sequence ID" value="CDW77498.1"/>
    <property type="molecule type" value="Genomic_DNA"/>
</dbReference>
<dbReference type="InParanoid" id="A0A078A9M2"/>
<reference evidence="2 3" key="1">
    <citation type="submission" date="2014-06" db="EMBL/GenBank/DDBJ databases">
        <authorList>
            <person name="Swart Estienne"/>
        </authorList>
    </citation>
    <scope>NUCLEOTIDE SEQUENCE [LARGE SCALE GENOMIC DNA]</scope>
    <source>
        <strain evidence="2 3">130c</strain>
    </source>
</reference>
<evidence type="ECO:0000313" key="2">
    <source>
        <dbReference type="EMBL" id="CDW77498.1"/>
    </source>
</evidence>
<accession>A0A078A9M2</accession>
<gene>
    <name evidence="2" type="primary">Contig5039.g5394</name>
    <name evidence="2" type="ORF">STYLEM_6461</name>
</gene>
<evidence type="ECO:0000256" key="1">
    <source>
        <dbReference type="SAM" id="MobiDB-lite"/>
    </source>
</evidence>
<proteinExistence type="predicted"/>
<feature type="region of interest" description="Disordered" evidence="1">
    <location>
        <begin position="186"/>
        <end position="207"/>
    </location>
</feature>
<feature type="region of interest" description="Disordered" evidence="1">
    <location>
        <begin position="273"/>
        <end position="294"/>
    </location>
</feature>
<feature type="compositionally biased region" description="Low complexity" evidence="1">
    <location>
        <begin position="550"/>
        <end position="569"/>
    </location>
</feature>
<feature type="compositionally biased region" description="Basic and acidic residues" evidence="1">
    <location>
        <begin position="126"/>
        <end position="139"/>
    </location>
</feature>
<feature type="compositionally biased region" description="Low complexity" evidence="1">
    <location>
        <begin position="16"/>
        <end position="35"/>
    </location>
</feature>
<feature type="compositionally biased region" description="Low complexity" evidence="1">
    <location>
        <begin position="276"/>
        <end position="289"/>
    </location>
</feature>